<evidence type="ECO:0000313" key="1">
    <source>
        <dbReference type="EMBL" id="KAK3772413.1"/>
    </source>
</evidence>
<comment type="caution">
    <text evidence="1">The sequence shown here is derived from an EMBL/GenBank/DDBJ whole genome shotgun (WGS) entry which is preliminary data.</text>
</comment>
<evidence type="ECO:0000313" key="2">
    <source>
        <dbReference type="Proteomes" id="UP001283361"/>
    </source>
</evidence>
<reference evidence="1" key="1">
    <citation type="journal article" date="2023" name="G3 (Bethesda)">
        <title>A reference genome for the long-term kleptoplast-retaining sea slug Elysia crispata morphotype clarki.</title>
        <authorList>
            <person name="Eastman K.E."/>
            <person name="Pendleton A.L."/>
            <person name="Shaikh M.A."/>
            <person name="Suttiyut T."/>
            <person name="Ogas R."/>
            <person name="Tomko P."/>
            <person name="Gavelis G."/>
            <person name="Widhalm J.R."/>
            <person name="Wisecaver J.H."/>
        </authorList>
    </citation>
    <scope>NUCLEOTIDE SEQUENCE</scope>
    <source>
        <strain evidence="1">ECLA1</strain>
    </source>
</reference>
<organism evidence="1 2">
    <name type="scientific">Elysia crispata</name>
    <name type="common">lettuce slug</name>
    <dbReference type="NCBI Taxonomy" id="231223"/>
    <lineage>
        <taxon>Eukaryota</taxon>
        <taxon>Metazoa</taxon>
        <taxon>Spiralia</taxon>
        <taxon>Lophotrochozoa</taxon>
        <taxon>Mollusca</taxon>
        <taxon>Gastropoda</taxon>
        <taxon>Heterobranchia</taxon>
        <taxon>Euthyneura</taxon>
        <taxon>Panpulmonata</taxon>
        <taxon>Sacoglossa</taxon>
        <taxon>Placobranchoidea</taxon>
        <taxon>Plakobranchidae</taxon>
        <taxon>Elysia</taxon>
    </lineage>
</organism>
<dbReference type="EMBL" id="JAWDGP010003624">
    <property type="protein sequence ID" value="KAK3772413.1"/>
    <property type="molecule type" value="Genomic_DNA"/>
</dbReference>
<protein>
    <submittedName>
        <fullName evidence="1">Uncharacterized protein</fullName>
    </submittedName>
</protein>
<gene>
    <name evidence="1" type="ORF">RRG08_031435</name>
</gene>
<sequence length="76" mass="8411">MATPYSNQPIPGLPPDYPWLLRTVTNLSLTTPGLPMATPYSNQPIPGLPPDYPWLIRTVTSLSLDYPRTTHGYSAQ</sequence>
<proteinExistence type="predicted"/>
<keyword evidence="2" id="KW-1185">Reference proteome</keyword>
<dbReference type="AlphaFoldDB" id="A0AAE0ZNG5"/>
<name>A0AAE0ZNG5_9GAST</name>
<dbReference type="Proteomes" id="UP001283361">
    <property type="component" value="Unassembled WGS sequence"/>
</dbReference>
<accession>A0AAE0ZNG5</accession>